<reference evidence="18" key="1">
    <citation type="submission" date="2025-08" db="UniProtKB">
        <authorList>
            <consortium name="RefSeq"/>
        </authorList>
    </citation>
    <scope>IDENTIFICATION</scope>
</reference>
<dbReference type="InterPro" id="IPR027370">
    <property type="entry name" value="Znf-RING_euk"/>
</dbReference>
<dbReference type="Gene3D" id="2.60.40.10">
    <property type="entry name" value="Immunoglobulins"/>
    <property type="match status" value="1"/>
</dbReference>
<dbReference type="Gene3D" id="3.30.40.10">
    <property type="entry name" value="Zinc/RING finger domain, C3HC4 (zinc finger)"/>
    <property type="match status" value="1"/>
</dbReference>
<dbReference type="FunFam" id="1.20.5.170:FF:000017">
    <property type="entry name" value="Putative E3 ubiquitin-protein ligase TRIM9"/>
    <property type="match status" value="1"/>
</dbReference>
<evidence type="ECO:0000256" key="4">
    <source>
        <dbReference type="ARBA" id="ARBA00022737"/>
    </source>
</evidence>
<keyword evidence="8" id="KW-0175">Coiled coil</keyword>
<dbReference type="InterPro" id="IPR003961">
    <property type="entry name" value="FN3_dom"/>
</dbReference>
<dbReference type="InterPro" id="IPR036116">
    <property type="entry name" value="FN3_sf"/>
</dbReference>
<dbReference type="InterPro" id="IPR001841">
    <property type="entry name" value="Znf_RING"/>
</dbReference>
<gene>
    <name evidence="18" type="primary">trim67</name>
</gene>
<dbReference type="Pfam" id="PF00643">
    <property type="entry name" value="zf-B_box"/>
    <property type="match status" value="1"/>
</dbReference>
<evidence type="ECO:0000256" key="7">
    <source>
        <dbReference type="ARBA" id="ARBA00022833"/>
    </source>
</evidence>
<dbReference type="OrthoDB" id="295536at2759"/>
<keyword evidence="9" id="KW-0206">Cytoskeleton</keyword>
<dbReference type="FunFam" id="2.60.120.920:FF:000009">
    <property type="entry name" value="E3 ubiquitin-protein ligase TRIM9 isoform X1"/>
    <property type="match status" value="1"/>
</dbReference>
<dbReference type="GO" id="GO:0008270">
    <property type="term" value="F:zinc ion binding"/>
    <property type="evidence" value="ECO:0007669"/>
    <property type="project" value="UniProtKB-KW"/>
</dbReference>
<dbReference type="Gene3D" id="1.20.5.170">
    <property type="match status" value="1"/>
</dbReference>
<dbReference type="InterPro" id="IPR050617">
    <property type="entry name" value="E3_ligase_FN3/SPRY"/>
</dbReference>
<dbReference type="InterPro" id="IPR017907">
    <property type="entry name" value="Znf_RING_CS"/>
</dbReference>
<organism evidence="17 18">
    <name type="scientific">Chanos chanos</name>
    <name type="common">Milkfish</name>
    <name type="synonym">Mugil chanos</name>
    <dbReference type="NCBI Taxonomy" id="29144"/>
    <lineage>
        <taxon>Eukaryota</taxon>
        <taxon>Metazoa</taxon>
        <taxon>Chordata</taxon>
        <taxon>Craniata</taxon>
        <taxon>Vertebrata</taxon>
        <taxon>Euteleostomi</taxon>
        <taxon>Actinopterygii</taxon>
        <taxon>Neopterygii</taxon>
        <taxon>Teleostei</taxon>
        <taxon>Ostariophysi</taxon>
        <taxon>Gonorynchiformes</taxon>
        <taxon>Chanidae</taxon>
        <taxon>Chanos</taxon>
    </lineage>
</organism>
<dbReference type="InterPro" id="IPR013320">
    <property type="entry name" value="ConA-like_dom_sf"/>
</dbReference>
<evidence type="ECO:0000256" key="10">
    <source>
        <dbReference type="PROSITE-ProRule" id="PRU00024"/>
    </source>
</evidence>
<dbReference type="CDD" id="cd19827">
    <property type="entry name" value="Bbox2_TRIM67_C-I"/>
    <property type="match status" value="1"/>
</dbReference>
<dbReference type="Gene3D" id="4.10.830.40">
    <property type="match status" value="1"/>
</dbReference>
<dbReference type="SMART" id="SM00336">
    <property type="entry name" value="BBOX"/>
    <property type="match status" value="2"/>
</dbReference>
<dbReference type="SUPFAM" id="SSF49899">
    <property type="entry name" value="Concanavalin A-like lectins/glucanases"/>
    <property type="match status" value="1"/>
</dbReference>
<evidence type="ECO:0000259" key="15">
    <source>
        <dbReference type="PROSITE" id="PS50853"/>
    </source>
</evidence>
<feature type="domain" description="COS" evidence="16">
    <location>
        <begin position="356"/>
        <end position="414"/>
    </location>
</feature>
<dbReference type="Gene3D" id="2.60.120.920">
    <property type="match status" value="1"/>
</dbReference>
<dbReference type="PROSITE" id="PS50119">
    <property type="entry name" value="ZF_BBOX"/>
    <property type="match status" value="2"/>
</dbReference>
<keyword evidence="3" id="KW-0479">Metal-binding</keyword>
<dbReference type="SUPFAM" id="SSF57845">
    <property type="entry name" value="B-box zinc-binding domain"/>
    <property type="match status" value="1"/>
</dbReference>
<dbReference type="Gene3D" id="3.30.160.60">
    <property type="entry name" value="Classic Zinc Finger"/>
    <property type="match status" value="1"/>
</dbReference>
<dbReference type="InterPro" id="IPR013783">
    <property type="entry name" value="Ig-like_fold"/>
</dbReference>
<dbReference type="PANTHER" id="PTHR24099:SF21">
    <property type="entry name" value="TRIPARTITE MOTIF-CONTAINING PROTEIN 67"/>
    <property type="match status" value="1"/>
</dbReference>
<feature type="region of interest" description="Disordered" evidence="11">
    <location>
        <begin position="427"/>
        <end position="447"/>
    </location>
</feature>
<dbReference type="InterPro" id="IPR003877">
    <property type="entry name" value="SPRY_dom"/>
</dbReference>
<evidence type="ECO:0000313" key="17">
    <source>
        <dbReference type="Proteomes" id="UP000504632"/>
    </source>
</evidence>
<dbReference type="SMART" id="SM00060">
    <property type="entry name" value="FN3"/>
    <property type="match status" value="1"/>
</dbReference>
<keyword evidence="7" id="KW-0862">Zinc</keyword>
<dbReference type="InterPro" id="IPR017903">
    <property type="entry name" value="COS_domain"/>
</dbReference>
<dbReference type="GO" id="GO:0005856">
    <property type="term" value="C:cytoskeleton"/>
    <property type="evidence" value="ECO:0007669"/>
    <property type="project" value="UniProtKB-SubCell"/>
</dbReference>
<evidence type="ECO:0000259" key="16">
    <source>
        <dbReference type="PROSITE" id="PS51262"/>
    </source>
</evidence>
<evidence type="ECO:0000313" key="18">
    <source>
        <dbReference type="RefSeq" id="XP_030638322.1"/>
    </source>
</evidence>
<feature type="domain" description="B box-type" evidence="13">
    <location>
        <begin position="137"/>
        <end position="186"/>
    </location>
</feature>
<evidence type="ECO:0000256" key="8">
    <source>
        <dbReference type="ARBA" id="ARBA00023054"/>
    </source>
</evidence>
<dbReference type="Pfam" id="PF22586">
    <property type="entry name" value="ANCHR-like_BBOX"/>
    <property type="match status" value="1"/>
</dbReference>
<keyword evidence="5 10" id="KW-0863">Zinc-finger</keyword>
<dbReference type="SMART" id="SM00502">
    <property type="entry name" value="BBC"/>
    <property type="match status" value="1"/>
</dbReference>
<dbReference type="RefSeq" id="XP_030638322.1">
    <property type="nucleotide sequence ID" value="XM_030782462.1"/>
</dbReference>
<dbReference type="InterPro" id="IPR013083">
    <property type="entry name" value="Znf_RING/FYVE/PHD"/>
</dbReference>
<evidence type="ECO:0000256" key="2">
    <source>
        <dbReference type="ARBA" id="ARBA00022490"/>
    </source>
</evidence>
<dbReference type="PANTHER" id="PTHR24099">
    <property type="entry name" value="E3 UBIQUITIN-PROTEIN LIGASE TRIM36-RELATED"/>
    <property type="match status" value="1"/>
</dbReference>
<feature type="domain" description="B box-type" evidence="13">
    <location>
        <begin position="206"/>
        <end position="248"/>
    </location>
</feature>
<dbReference type="CDD" id="cd12889">
    <property type="entry name" value="SPRY_PRY_TRIM67_9"/>
    <property type="match status" value="1"/>
</dbReference>
<feature type="domain" description="Fibronectin type-III" evidence="15">
    <location>
        <begin position="448"/>
        <end position="541"/>
    </location>
</feature>
<evidence type="ECO:0000256" key="11">
    <source>
        <dbReference type="SAM" id="MobiDB-lite"/>
    </source>
</evidence>
<keyword evidence="4" id="KW-0677">Repeat</keyword>
<dbReference type="GeneID" id="115818947"/>
<keyword evidence="17" id="KW-1185">Reference proteome</keyword>
<evidence type="ECO:0000259" key="12">
    <source>
        <dbReference type="PROSITE" id="PS50089"/>
    </source>
</evidence>
<name>A0A6J2W233_CHACN</name>
<evidence type="ECO:0000259" key="14">
    <source>
        <dbReference type="PROSITE" id="PS50188"/>
    </source>
</evidence>
<evidence type="ECO:0000259" key="13">
    <source>
        <dbReference type="PROSITE" id="PS50119"/>
    </source>
</evidence>
<dbReference type="SMART" id="SM00184">
    <property type="entry name" value="RING"/>
    <property type="match status" value="1"/>
</dbReference>
<dbReference type="PROSITE" id="PS51262">
    <property type="entry name" value="COS"/>
    <property type="match status" value="1"/>
</dbReference>
<evidence type="ECO:0000256" key="5">
    <source>
        <dbReference type="ARBA" id="ARBA00022771"/>
    </source>
</evidence>
<keyword evidence="2" id="KW-0963">Cytoplasm</keyword>
<sequence length="710" mass="79095">MDEELKCPVCGSLFKDPIILPCSHNVCSACARNIIVQTPEGETPPHNRASGNSDYDYLDMDKMSMYSETDSGYGSYTPCLKSPNGVRVFPPSLVHRHCSITCPLCHRSVSLDERGLRGFPRNRLLEAIVSRYQQNRAASVKCQLCDRNPVDATVMCEQCDVFYCTPCQQRCHPSRGPLAKHKLVPPTQAAGAASQEQQQQGNAIARKPATCIDHEAENYSMYCLNCKIPVCYQCLEEGKHGKHDVKPLAAMWKQHKCQLSQALNGVSDKAKDAKEFLVQLKNMLQQIQENGVEFEACLVAQCDSLIEALTRQKAKLLTKVTKERECKLKVVRDQITHCTMKLRQTTGMMEFCLEVIKENDPSGFLQISDALIKRVQSSQEQWVKGALEPKVSPEFALTLNTDPLLQSILQLDFTQNKDEQETPLMKQMHAGGQKETENAGADTPTVPPPPLLQLEKCCTRNNSATLAWRITTTPVFPVEGYVLELDDGNGGQYREVYVGKETVCTVDGLHFNSSYNARVKAYSSAGVGPYSKTVVLKTSDVAWFTFDSSTAHRDIVLSNDNQTASCNSYDDRVVLGTAAFSKGVHYWELTIDRYDNHPDPAFGVARINAMKDVMLGKDDKAWAMYVDNNRSWFMHNNSHTSRAEGGITKGSTVGILLDLTKHTLTFFINKEQHGPVAFENLEGVFMPAVSLNRNVQVTLITGLEVPKNMK</sequence>
<feature type="domain" description="B30.2/SPRY" evidence="14">
    <location>
        <begin position="523"/>
        <end position="707"/>
    </location>
</feature>
<dbReference type="SUPFAM" id="SSF57850">
    <property type="entry name" value="RING/U-box"/>
    <property type="match status" value="1"/>
</dbReference>
<evidence type="ECO:0000256" key="9">
    <source>
        <dbReference type="ARBA" id="ARBA00023212"/>
    </source>
</evidence>
<dbReference type="PROSITE" id="PS50853">
    <property type="entry name" value="FN3"/>
    <property type="match status" value="1"/>
</dbReference>
<dbReference type="FunFam" id="2.60.40.10:FF:000178">
    <property type="entry name" value="E3 ubiquitin-protein ligase TRIM9 isoform X1"/>
    <property type="match status" value="1"/>
</dbReference>
<dbReference type="AlphaFoldDB" id="A0A6J2W233"/>
<evidence type="ECO:0000256" key="3">
    <source>
        <dbReference type="ARBA" id="ARBA00022723"/>
    </source>
</evidence>
<evidence type="ECO:0000256" key="6">
    <source>
        <dbReference type="ARBA" id="ARBA00022786"/>
    </source>
</evidence>
<keyword evidence="6" id="KW-0833">Ubl conjugation pathway</keyword>
<dbReference type="GO" id="GO:0005737">
    <property type="term" value="C:cytoplasm"/>
    <property type="evidence" value="ECO:0007669"/>
    <property type="project" value="UniProtKB-ARBA"/>
</dbReference>
<protein>
    <submittedName>
        <fullName evidence="18">E3 ubiquitin-protein ligase TRIM9</fullName>
    </submittedName>
</protein>
<feature type="domain" description="RING-type" evidence="12">
    <location>
        <begin position="7"/>
        <end position="47"/>
    </location>
</feature>
<evidence type="ECO:0000256" key="1">
    <source>
        <dbReference type="ARBA" id="ARBA00004245"/>
    </source>
</evidence>
<dbReference type="PROSITE" id="PS50089">
    <property type="entry name" value="ZF_RING_2"/>
    <property type="match status" value="1"/>
</dbReference>
<dbReference type="InterPro" id="IPR001870">
    <property type="entry name" value="B30.2/SPRY"/>
</dbReference>
<dbReference type="InterPro" id="IPR000315">
    <property type="entry name" value="Znf_B-box"/>
</dbReference>
<dbReference type="Pfam" id="PF00622">
    <property type="entry name" value="SPRY"/>
    <property type="match status" value="1"/>
</dbReference>
<dbReference type="PROSITE" id="PS00518">
    <property type="entry name" value="ZF_RING_1"/>
    <property type="match status" value="1"/>
</dbReference>
<dbReference type="Pfam" id="PF13445">
    <property type="entry name" value="zf-RING_UBOX"/>
    <property type="match status" value="1"/>
</dbReference>
<dbReference type="PROSITE" id="PS50188">
    <property type="entry name" value="B302_SPRY"/>
    <property type="match status" value="1"/>
</dbReference>
<dbReference type="InterPro" id="IPR003649">
    <property type="entry name" value="Bbox_C"/>
</dbReference>
<proteinExistence type="predicted"/>
<dbReference type="SUPFAM" id="SSF49265">
    <property type="entry name" value="Fibronectin type III"/>
    <property type="match status" value="1"/>
</dbReference>
<dbReference type="Proteomes" id="UP000504632">
    <property type="component" value="Chromosome 8"/>
</dbReference>
<dbReference type="Pfam" id="PF00041">
    <property type="entry name" value="fn3"/>
    <property type="match status" value="1"/>
</dbReference>
<dbReference type="CDD" id="cd00063">
    <property type="entry name" value="FN3"/>
    <property type="match status" value="1"/>
</dbReference>
<dbReference type="FunFam" id="4.10.830.40:FF:000001">
    <property type="entry name" value="E3 ubiquitin-protein ligase TRIM9 isoform X1"/>
    <property type="match status" value="1"/>
</dbReference>
<dbReference type="InterPro" id="IPR043136">
    <property type="entry name" value="B30.2/SPRY_sf"/>
</dbReference>
<accession>A0A6J2W233</accession>
<dbReference type="InParanoid" id="A0A6J2W233"/>
<dbReference type="SMART" id="SM00449">
    <property type="entry name" value="SPRY"/>
    <property type="match status" value="1"/>
</dbReference>
<dbReference type="CTD" id="440730"/>
<comment type="subcellular location">
    <subcellularLocation>
        <location evidence="1">Cytoplasm</location>
        <location evidence="1">Cytoskeleton</location>
    </subcellularLocation>
</comment>